<dbReference type="InterPro" id="IPR012337">
    <property type="entry name" value="RNaseH-like_sf"/>
</dbReference>
<evidence type="ECO:0000313" key="4">
    <source>
        <dbReference type="Proteomes" id="UP000183245"/>
    </source>
</evidence>
<proteinExistence type="predicted"/>
<dbReference type="Gene3D" id="3.30.420.10">
    <property type="entry name" value="Ribonuclease H-like superfamily/Ribonuclease H"/>
    <property type="match status" value="1"/>
</dbReference>
<dbReference type="GO" id="GO:0003676">
    <property type="term" value="F:nucleic acid binding"/>
    <property type="evidence" value="ECO:0007669"/>
    <property type="project" value="InterPro"/>
</dbReference>
<dbReference type="Pfam" id="PF13936">
    <property type="entry name" value="HTH_38"/>
    <property type="match status" value="1"/>
</dbReference>
<dbReference type="EMBL" id="MNZT01000110">
    <property type="protein sequence ID" value="OIP95424.1"/>
    <property type="molecule type" value="Genomic_DNA"/>
</dbReference>
<dbReference type="InterPro" id="IPR036397">
    <property type="entry name" value="RNaseH_sf"/>
</dbReference>
<keyword evidence="1" id="KW-0233">DNA recombination</keyword>
<dbReference type="GO" id="GO:0006310">
    <property type="term" value="P:DNA recombination"/>
    <property type="evidence" value="ECO:0007669"/>
    <property type="project" value="UniProtKB-KW"/>
</dbReference>
<dbReference type="PROSITE" id="PS50994">
    <property type="entry name" value="INTEGRASE"/>
    <property type="match status" value="1"/>
</dbReference>
<feature type="domain" description="Integrase catalytic" evidence="2">
    <location>
        <begin position="168"/>
        <end position="330"/>
    </location>
</feature>
<dbReference type="Proteomes" id="UP000183245">
    <property type="component" value="Unassembled WGS sequence"/>
</dbReference>
<organism evidence="3 4">
    <name type="scientific">Candidatus Wirthbacteria bacterium CG2_30_54_11</name>
    <dbReference type="NCBI Taxonomy" id="1817892"/>
    <lineage>
        <taxon>Bacteria</taxon>
        <taxon>Candidatus Wirthbacteria</taxon>
    </lineage>
</organism>
<dbReference type="PANTHER" id="PTHR10948">
    <property type="entry name" value="TRANSPOSASE"/>
    <property type="match status" value="1"/>
</dbReference>
<evidence type="ECO:0000256" key="1">
    <source>
        <dbReference type="ARBA" id="ARBA00023172"/>
    </source>
</evidence>
<comment type="caution">
    <text evidence="3">The sequence shown here is derived from an EMBL/GenBank/DDBJ whole genome shotgun (WGS) entry which is preliminary data.</text>
</comment>
<dbReference type="NCBIfam" id="NF033563">
    <property type="entry name" value="transpos_IS30"/>
    <property type="match status" value="1"/>
</dbReference>
<protein>
    <recommendedName>
        <fullName evidence="2">Integrase catalytic domain-containing protein</fullName>
    </recommendedName>
</protein>
<dbReference type="InterPro" id="IPR025246">
    <property type="entry name" value="IS30-like_HTH"/>
</dbReference>
<name>A0A1J5IW00_9BACT</name>
<sequence>MKQKGKLTDTERKLIGEWHGKGISNKECARRLSREPSTIGRELKRNCFHTEIGQTIYEPLHAQGLADERKERAWGAKLPLKNEQIFKYVMRHLRKGWSPEQISGRLRKQDHPGEKDWSIDPETIYQYIYAKKSRSKRLWELLRRGQKRRRKKNGRKAQRVRIPDRVSIHDRPQEVAERKVFGHWEGDSIVGKGHQSGLHTSYERVSSLTRIWPMARVDSESSIQAQKRIFEVYPQGARKTTTLDNGKEHVRHTELKIELGIQSYFADAYKSCQRGGNENANLWIRYYFPKGTDFSTLTLQDIQDVEWELNNRPRRRLNYKTPDEVFSFHLKGLQS</sequence>
<gene>
    <name evidence="3" type="ORF">AUK40_06015</name>
</gene>
<dbReference type="InterPro" id="IPR001584">
    <property type="entry name" value="Integrase_cat-core"/>
</dbReference>
<reference evidence="3 4" key="1">
    <citation type="journal article" date="2016" name="Environ. Microbiol.">
        <title>Genomic resolution of a cold subsurface aquifer community provides metabolic insights for novel microbes adapted to high CO concentrations.</title>
        <authorList>
            <person name="Probst A.J."/>
            <person name="Castelle C.J."/>
            <person name="Singh A."/>
            <person name="Brown C.T."/>
            <person name="Anantharaman K."/>
            <person name="Sharon I."/>
            <person name="Hug L.A."/>
            <person name="Burstein D."/>
            <person name="Emerson J.B."/>
            <person name="Thomas B.C."/>
            <person name="Banfield J.F."/>
        </authorList>
    </citation>
    <scope>NUCLEOTIDE SEQUENCE [LARGE SCALE GENOMIC DNA]</scope>
    <source>
        <strain evidence="3">CG2_30_54_11</strain>
    </source>
</reference>
<dbReference type="SUPFAM" id="SSF53098">
    <property type="entry name" value="Ribonuclease H-like"/>
    <property type="match status" value="1"/>
</dbReference>
<dbReference type="GO" id="GO:0005829">
    <property type="term" value="C:cytosol"/>
    <property type="evidence" value="ECO:0007669"/>
    <property type="project" value="TreeGrafter"/>
</dbReference>
<accession>A0A1J5IW00</accession>
<dbReference type="AlphaFoldDB" id="A0A1J5IW00"/>
<dbReference type="InterPro" id="IPR053392">
    <property type="entry name" value="Transposase_IS30-like"/>
</dbReference>
<evidence type="ECO:0000313" key="3">
    <source>
        <dbReference type="EMBL" id="OIP95424.1"/>
    </source>
</evidence>
<dbReference type="InterPro" id="IPR051917">
    <property type="entry name" value="Transposase-Integrase"/>
</dbReference>
<dbReference type="PANTHER" id="PTHR10948:SF23">
    <property type="entry name" value="TRANSPOSASE INSI FOR INSERTION SEQUENCE ELEMENT IS30A-RELATED"/>
    <property type="match status" value="1"/>
</dbReference>
<dbReference type="GO" id="GO:0015074">
    <property type="term" value="P:DNA integration"/>
    <property type="evidence" value="ECO:0007669"/>
    <property type="project" value="InterPro"/>
</dbReference>
<dbReference type="GO" id="GO:0004803">
    <property type="term" value="F:transposase activity"/>
    <property type="evidence" value="ECO:0007669"/>
    <property type="project" value="TreeGrafter"/>
</dbReference>
<evidence type="ECO:0000259" key="2">
    <source>
        <dbReference type="PROSITE" id="PS50994"/>
    </source>
</evidence>
<dbReference type="GO" id="GO:0032196">
    <property type="term" value="P:transposition"/>
    <property type="evidence" value="ECO:0007669"/>
    <property type="project" value="TreeGrafter"/>
</dbReference>